<accession>A0A9Q0M7H2</accession>
<feature type="domain" description="Laminin G" evidence="2">
    <location>
        <begin position="1"/>
        <end position="149"/>
    </location>
</feature>
<organism evidence="3 4">
    <name type="scientific">Blomia tropicalis</name>
    <name type="common">Mite</name>
    <dbReference type="NCBI Taxonomy" id="40697"/>
    <lineage>
        <taxon>Eukaryota</taxon>
        <taxon>Metazoa</taxon>
        <taxon>Ecdysozoa</taxon>
        <taxon>Arthropoda</taxon>
        <taxon>Chelicerata</taxon>
        <taxon>Arachnida</taxon>
        <taxon>Acari</taxon>
        <taxon>Acariformes</taxon>
        <taxon>Sarcoptiformes</taxon>
        <taxon>Astigmata</taxon>
        <taxon>Glycyphagoidea</taxon>
        <taxon>Echimyopodidae</taxon>
        <taxon>Blomia</taxon>
    </lineage>
</organism>
<dbReference type="CDD" id="cd00110">
    <property type="entry name" value="LamG"/>
    <property type="match status" value="1"/>
</dbReference>
<dbReference type="Gene3D" id="2.60.120.200">
    <property type="match status" value="1"/>
</dbReference>
<comment type="caution">
    <text evidence="3">The sequence shown here is derived from an EMBL/GenBank/DDBJ whole genome shotgun (WGS) entry which is preliminary data.</text>
</comment>
<dbReference type="SMART" id="SM00282">
    <property type="entry name" value="LamG"/>
    <property type="match status" value="1"/>
</dbReference>
<sequence>MKTNHNSDGLLFFYGPAIDSERNVPDFMAVALNQSHLEMTFDLGAGIGHIRTEVSVVDDRVHDVFVKLSGRTGTIMVDGISFSDTSPGSLTSLNSVGDIYFGGVPHYSSMTGARYNAGYVGCIWDIEIGISGVLDLISSTKRSRNIMPCEDESSQVEVDHFLGGVILKYQSSHSFHSIPMGTVLGGGLVWFGGQHQFNSTQRLLMC</sequence>
<reference evidence="3" key="1">
    <citation type="submission" date="2022-12" db="EMBL/GenBank/DDBJ databases">
        <title>Genome assemblies of Blomia tropicalis.</title>
        <authorList>
            <person name="Cui Y."/>
        </authorList>
    </citation>
    <scope>NUCLEOTIDE SEQUENCE</scope>
    <source>
        <tissue evidence="3">Adult mites</tissue>
    </source>
</reference>
<dbReference type="EMBL" id="JAPWDV010000002">
    <property type="protein sequence ID" value="KAJ6218912.1"/>
    <property type="molecule type" value="Genomic_DNA"/>
</dbReference>
<evidence type="ECO:0000313" key="3">
    <source>
        <dbReference type="EMBL" id="KAJ6218912.1"/>
    </source>
</evidence>
<dbReference type="Pfam" id="PF02210">
    <property type="entry name" value="Laminin_G_2"/>
    <property type="match status" value="1"/>
</dbReference>
<feature type="disulfide bond" evidence="1">
    <location>
        <begin position="122"/>
        <end position="149"/>
    </location>
</feature>
<evidence type="ECO:0000256" key="1">
    <source>
        <dbReference type="PROSITE-ProRule" id="PRU00122"/>
    </source>
</evidence>
<protein>
    <recommendedName>
        <fullName evidence="2">Laminin G domain-containing protein</fullName>
    </recommendedName>
</protein>
<dbReference type="SUPFAM" id="SSF49899">
    <property type="entry name" value="Concanavalin A-like lectins/glucanases"/>
    <property type="match status" value="1"/>
</dbReference>
<dbReference type="PANTHER" id="PTHR15036:SF85">
    <property type="entry name" value="SP2353, ISOFORM A"/>
    <property type="match status" value="1"/>
</dbReference>
<keyword evidence="1" id="KW-1015">Disulfide bond</keyword>
<dbReference type="PANTHER" id="PTHR15036">
    <property type="entry name" value="PIKACHURIN-LIKE PROTEIN"/>
    <property type="match status" value="1"/>
</dbReference>
<dbReference type="GO" id="GO:0016020">
    <property type="term" value="C:membrane"/>
    <property type="evidence" value="ECO:0007669"/>
    <property type="project" value="UniProtKB-SubCell"/>
</dbReference>
<keyword evidence="4" id="KW-1185">Reference proteome</keyword>
<dbReference type="PROSITE" id="PS50025">
    <property type="entry name" value="LAM_G_DOMAIN"/>
    <property type="match status" value="1"/>
</dbReference>
<dbReference type="InterPro" id="IPR050372">
    <property type="entry name" value="Neurexin-related_CASP"/>
</dbReference>
<dbReference type="InterPro" id="IPR001791">
    <property type="entry name" value="Laminin_G"/>
</dbReference>
<evidence type="ECO:0000313" key="4">
    <source>
        <dbReference type="Proteomes" id="UP001142055"/>
    </source>
</evidence>
<dbReference type="Proteomes" id="UP001142055">
    <property type="component" value="Chromosome 2"/>
</dbReference>
<name>A0A9Q0M7H2_BLOTA</name>
<gene>
    <name evidence="3" type="ORF">RDWZM_004724</name>
</gene>
<dbReference type="AlphaFoldDB" id="A0A9Q0M7H2"/>
<evidence type="ECO:0000259" key="2">
    <source>
        <dbReference type="PROSITE" id="PS50025"/>
    </source>
</evidence>
<dbReference type="InterPro" id="IPR013320">
    <property type="entry name" value="ConA-like_dom_sf"/>
</dbReference>
<proteinExistence type="predicted"/>